<accession>A0A9D5BZU7</accession>
<dbReference type="EMBL" id="JAGGNH010000009">
    <property type="protein sequence ID" value="KAJ0964087.1"/>
    <property type="molecule type" value="Genomic_DNA"/>
</dbReference>
<evidence type="ECO:0000256" key="1">
    <source>
        <dbReference type="SAM" id="Phobius"/>
    </source>
</evidence>
<keyword evidence="1" id="KW-0812">Transmembrane</keyword>
<sequence length="81" mass="8267">MQASLSPTPTETKLSILAIAGGGAILVWWALAFHPSNKQLWMVPLGLVLLGTPLVAGFSLLASSACARQPVAGEAVAIDAV</sequence>
<name>A0A9D5BZU7_9LILI</name>
<reference evidence="2" key="2">
    <citation type="journal article" date="2022" name="Hortic Res">
        <title>The genome of Dioscorea zingiberensis sheds light on the biosynthesis, origin and evolution of the medicinally important diosgenin saponins.</title>
        <authorList>
            <person name="Li Y."/>
            <person name="Tan C."/>
            <person name="Li Z."/>
            <person name="Guo J."/>
            <person name="Li S."/>
            <person name="Chen X."/>
            <person name="Wang C."/>
            <person name="Dai X."/>
            <person name="Yang H."/>
            <person name="Song W."/>
            <person name="Hou L."/>
            <person name="Xu J."/>
            <person name="Tong Z."/>
            <person name="Xu A."/>
            <person name="Yuan X."/>
            <person name="Wang W."/>
            <person name="Yang Q."/>
            <person name="Chen L."/>
            <person name="Sun Z."/>
            <person name="Wang K."/>
            <person name="Pan B."/>
            <person name="Chen J."/>
            <person name="Bao Y."/>
            <person name="Liu F."/>
            <person name="Qi X."/>
            <person name="Gang D.R."/>
            <person name="Wen J."/>
            <person name="Li J."/>
        </authorList>
    </citation>
    <scope>NUCLEOTIDE SEQUENCE</scope>
    <source>
        <strain evidence="2">Dzin_1.0</strain>
    </source>
</reference>
<keyword evidence="3" id="KW-1185">Reference proteome</keyword>
<dbReference type="InterPro" id="IPR032238">
    <property type="entry name" value="ATP-synth_Z"/>
</dbReference>
<dbReference type="Proteomes" id="UP001085076">
    <property type="component" value="Miscellaneous, Linkage group lg09"/>
</dbReference>
<feature type="transmembrane region" description="Helical" evidence="1">
    <location>
        <begin position="40"/>
        <end position="62"/>
    </location>
</feature>
<keyword evidence="1" id="KW-0472">Membrane</keyword>
<evidence type="ECO:0000313" key="3">
    <source>
        <dbReference type="Proteomes" id="UP001085076"/>
    </source>
</evidence>
<feature type="transmembrane region" description="Helical" evidence="1">
    <location>
        <begin position="14"/>
        <end position="33"/>
    </location>
</feature>
<dbReference type="PANTHER" id="PTHR35165:SF1">
    <property type="entry name" value="OS04G0577375 PROTEIN"/>
    <property type="match status" value="1"/>
</dbReference>
<keyword evidence="1" id="KW-1133">Transmembrane helix</keyword>
<proteinExistence type="predicted"/>
<evidence type="ECO:0000313" key="2">
    <source>
        <dbReference type="EMBL" id="KAJ0964087.1"/>
    </source>
</evidence>
<dbReference type="AlphaFoldDB" id="A0A9D5BZU7"/>
<gene>
    <name evidence="2" type="ORF">J5N97_029209</name>
</gene>
<protein>
    <submittedName>
        <fullName evidence="2">Uncharacterized protein</fullName>
    </submittedName>
</protein>
<dbReference type="PANTHER" id="PTHR35165">
    <property type="entry name" value="OS08G0113900 PROTEIN"/>
    <property type="match status" value="1"/>
</dbReference>
<reference evidence="2" key="1">
    <citation type="submission" date="2021-03" db="EMBL/GenBank/DDBJ databases">
        <authorList>
            <person name="Li Z."/>
            <person name="Yang C."/>
        </authorList>
    </citation>
    <scope>NUCLEOTIDE SEQUENCE</scope>
    <source>
        <strain evidence="2">Dzin_1.0</strain>
        <tissue evidence="2">Leaf</tissue>
    </source>
</reference>
<comment type="caution">
    <text evidence="2">The sequence shown here is derived from an EMBL/GenBank/DDBJ whole genome shotgun (WGS) entry which is preliminary data.</text>
</comment>
<dbReference type="Pfam" id="PF16594">
    <property type="entry name" value="ATP-synt_Z"/>
    <property type="match status" value="1"/>
</dbReference>
<organism evidence="2 3">
    <name type="scientific">Dioscorea zingiberensis</name>
    <dbReference type="NCBI Taxonomy" id="325984"/>
    <lineage>
        <taxon>Eukaryota</taxon>
        <taxon>Viridiplantae</taxon>
        <taxon>Streptophyta</taxon>
        <taxon>Embryophyta</taxon>
        <taxon>Tracheophyta</taxon>
        <taxon>Spermatophyta</taxon>
        <taxon>Magnoliopsida</taxon>
        <taxon>Liliopsida</taxon>
        <taxon>Dioscoreales</taxon>
        <taxon>Dioscoreaceae</taxon>
        <taxon>Dioscorea</taxon>
    </lineage>
</organism>